<feature type="transmembrane region" description="Helical" evidence="1">
    <location>
        <begin position="425"/>
        <end position="444"/>
    </location>
</feature>
<dbReference type="PANTHER" id="PTHR11328:SF24">
    <property type="entry name" value="MAJOR FACILITATOR SUPERFAMILY (MFS) PROFILE DOMAIN-CONTAINING PROTEIN"/>
    <property type="match status" value="1"/>
</dbReference>
<dbReference type="PANTHER" id="PTHR11328">
    <property type="entry name" value="MAJOR FACILITATOR SUPERFAMILY DOMAIN-CONTAINING PROTEIN"/>
    <property type="match status" value="1"/>
</dbReference>
<dbReference type="InterPro" id="IPR036259">
    <property type="entry name" value="MFS_trans_sf"/>
</dbReference>
<gene>
    <name evidence="2" type="ORF">DW839_02875</name>
</gene>
<evidence type="ECO:0000313" key="2">
    <source>
        <dbReference type="EMBL" id="RHC58473.1"/>
    </source>
</evidence>
<dbReference type="InterPro" id="IPR039672">
    <property type="entry name" value="MFS_2"/>
</dbReference>
<feature type="transmembrane region" description="Helical" evidence="1">
    <location>
        <begin position="281"/>
        <end position="298"/>
    </location>
</feature>
<feature type="transmembrane region" description="Helical" evidence="1">
    <location>
        <begin position="336"/>
        <end position="359"/>
    </location>
</feature>
<feature type="transmembrane region" description="Helical" evidence="1">
    <location>
        <begin position="191"/>
        <end position="213"/>
    </location>
</feature>
<protein>
    <submittedName>
        <fullName evidence="2">MFS transporter</fullName>
    </submittedName>
</protein>
<accession>A0A414B0F0</accession>
<feature type="transmembrane region" description="Helical" evidence="1">
    <location>
        <begin position="21"/>
        <end position="44"/>
    </location>
</feature>
<dbReference type="EMBL" id="QSHZ01000002">
    <property type="protein sequence ID" value="RHC58473.1"/>
    <property type="molecule type" value="Genomic_DNA"/>
</dbReference>
<feature type="transmembrane region" description="Helical" evidence="1">
    <location>
        <begin position="310"/>
        <end position="330"/>
    </location>
</feature>
<feature type="transmembrane region" description="Helical" evidence="1">
    <location>
        <begin position="90"/>
        <end position="112"/>
    </location>
</feature>
<feature type="transmembrane region" description="Helical" evidence="1">
    <location>
        <begin position="118"/>
        <end position="142"/>
    </location>
</feature>
<dbReference type="SUPFAM" id="SSF103473">
    <property type="entry name" value="MFS general substrate transporter"/>
    <property type="match status" value="1"/>
</dbReference>
<proteinExistence type="predicted"/>
<feature type="transmembrane region" description="Helical" evidence="1">
    <location>
        <begin position="244"/>
        <end position="269"/>
    </location>
</feature>
<evidence type="ECO:0000313" key="3">
    <source>
        <dbReference type="Proteomes" id="UP000283975"/>
    </source>
</evidence>
<comment type="caution">
    <text evidence="2">The sequence shown here is derived from an EMBL/GenBank/DDBJ whole genome shotgun (WGS) entry which is preliminary data.</text>
</comment>
<dbReference type="Proteomes" id="UP000283975">
    <property type="component" value="Unassembled WGS sequence"/>
</dbReference>
<keyword evidence="1" id="KW-0812">Transmembrane</keyword>
<feature type="transmembrane region" description="Helical" evidence="1">
    <location>
        <begin position="56"/>
        <end position="78"/>
    </location>
</feature>
<reference evidence="2 3" key="1">
    <citation type="submission" date="2018-08" db="EMBL/GenBank/DDBJ databases">
        <title>A genome reference for cultivated species of the human gut microbiota.</title>
        <authorList>
            <person name="Zou Y."/>
            <person name="Xue W."/>
            <person name="Luo G."/>
        </authorList>
    </citation>
    <scope>NUCLEOTIDE SEQUENCE [LARGE SCALE GENOMIC DNA]</scope>
    <source>
        <strain evidence="2 3">AM35-14</strain>
    </source>
</reference>
<dbReference type="AlphaFoldDB" id="A0A414B0F0"/>
<sequence length="474" mass="51533">MKGTDTIVQSYDIKLTPATRYGYGAASIADTIILDFVSAFFLFFLTDIVGINPAMAGSVAFISIFWDAITGPVIGGIADRTEAKGGKYRRVIMISILPVFICTILMFLKVHFGSAGIFIYYLAVSMMYYTSYSLFNIPYMALGSSLTSNETEKTKLSGVRQSFGFAGALFSGAIPAVLIDGFQAAGLQPDWSYTVTAFILGLCSASTIFITWVSTRGKELDFHENTEEKNSPGTLKDIFKCKSYIILLIFSLVFYIGYSMLCGGIMYVIKGLLGLSEGASSGIFITLAASGIMICAFLTKMAEKFDKKAVCIATIVVSAVGMLFTRVWGINSLLGFGIYIVMINVSFSGFLMFIFNFLYDVVDIIDFKTNKRTSGTVCAYYSLVIKLGKAGAMQLIGILLVRGGYDAALTVQTGSSARAILNVMTLWPAAAFLVSLILLGIYPVSRRRIAALQKAKMLKQAGEAYESDVFKKLL</sequence>
<dbReference type="Gene3D" id="1.20.1250.20">
    <property type="entry name" value="MFS general substrate transporter like domains"/>
    <property type="match status" value="1"/>
</dbReference>
<dbReference type="GO" id="GO:0005886">
    <property type="term" value="C:plasma membrane"/>
    <property type="evidence" value="ECO:0007669"/>
    <property type="project" value="TreeGrafter"/>
</dbReference>
<dbReference type="GO" id="GO:0008643">
    <property type="term" value="P:carbohydrate transport"/>
    <property type="evidence" value="ECO:0007669"/>
    <property type="project" value="InterPro"/>
</dbReference>
<dbReference type="GO" id="GO:0015293">
    <property type="term" value="F:symporter activity"/>
    <property type="evidence" value="ECO:0007669"/>
    <property type="project" value="InterPro"/>
</dbReference>
<keyword evidence="1" id="KW-1133">Transmembrane helix</keyword>
<feature type="transmembrane region" description="Helical" evidence="1">
    <location>
        <begin position="163"/>
        <end position="185"/>
    </location>
</feature>
<name>A0A414B0F0_9FIRM</name>
<dbReference type="Pfam" id="PF13347">
    <property type="entry name" value="MFS_2"/>
    <property type="match status" value="1"/>
</dbReference>
<organism evidence="2 3">
    <name type="scientific">Enterocloster bolteae</name>
    <dbReference type="NCBI Taxonomy" id="208479"/>
    <lineage>
        <taxon>Bacteria</taxon>
        <taxon>Bacillati</taxon>
        <taxon>Bacillota</taxon>
        <taxon>Clostridia</taxon>
        <taxon>Lachnospirales</taxon>
        <taxon>Lachnospiraceae</taxon>
        <taxon>Enterocloster</taxon>
    </lineage>
</organism>
<keyword evidence="1" id="KW-0472">Membrane</keyword>
<feature type="transmembrane region" description="Helical" evidence="1">
    <location>
        <begin position="380"/>
        <end position="405"/>
    </location>
</feature>
<evidence type="ECO:0000256" key="1">
    <source>
        <dbReference type="SAM" id="Phobius"/>
    </source>
</evidence>